<gene>
    <name evidence="1" type="ORF">LMG29542_05782</name>
</gene>
<name>A0A6J5ENJ4_9BURK</name>
<evidence type="ECO:0000313" key="2">
    <source>
        <dbReference type="Proteomes" id="UP000494363"/>
    </source>
</evidence>
<proteinExistence type="predicted"/>
<reference evidence="1 2" key="1">
    <citation type="submission" date="2020-04" db="EMBL/GenBank/DDBJ databases">
        <authorList>
            <person name="De Canck E."/>
        </authorList>
    </citation>
    <scope>NUCLEOTIDE SEQUENCE [LARGE SCALE GENOMIC DNA]</scope>
    <source>
        <strain evidence="1 2">LMG 29542</strain>
    </source>
</reference>
<dbReference type="Proteomes" id="UP000494363">
    <property type="component" value="Unassembled WGS sequence"/>
</dbReference>
<protein>
    <recommendedName>
        <fullName evidence="3">Transmembrane protein</fullName>
    </recommendedName>
</protein>
<evidence type="ECO:0008006" key="3">
    <source>
        <dbReference type="Google" id="ProtNLM"/>
    </source>
</evidence>
<dbReference type="EMBL" id="CADIKH010000035">
    <property type="protein sequence ID" value="CAB3768110.1"/>
    <property type="molecule type" value="Genomic_DNA"/>
</dbReference>
<keyword evidence="2" id="KW-1185">Reference proteome</keyword>
<accession>A0A6J5ENJ4</accession>
<organism evidence="1 2">
    <name type="scientific">Paraburkholderia humisilvae</name>
    <dbReference type="NCBI Taxonomy" id="627669"/>
    <lineage>
        <taxon>Bacteria</taxon>
        <taxon>Pseudomonadati</taxon>
        <taxon>Pseudomonadota</taxon>
        <taxon>Betaproteobacteria</taxon>
        <taxon>Burkholderiales</taxon>
        <taxon>Burkholderiaceae</taxon>
        <taxon>Paraburkholderia</taxon>
    </lineage>
</organism>
<dbReference type="AlphaFoldDB" id="A0A6J5ENJ4"/>
<evidence type="ECO:0000313" key="1">
    <source>
        <dbReference type="EMBL" id="CAB3768110.1"/>
    </source>
</evidence>
<sequence>MWADNGGSSVISPFLSFMFRVNFHSLSPSRFITRFRRHSLRPDIRPGLLVPGWLARRGRLARSPLCRALCAFVCAASLVACSPTYDWRTIMNNDNGYTVDLPAKPSLDERQIDIDGTPMTMAMQTAEAGDAVFAVGTVMLPNDDPRTQRAALDFLRDGLARNLGAAPDAHAMPVPLAAGGDVQGLEVTFSGPAGPKKEPRIMHARLVAKGRHVYQAAVIAKKDPPPEQLDQFFQSFKLY</sequence>